<feature type="transmembrane region" description="Helical" evidence="1">
    <location>
        <begin position="15"/>
        <end position="37"/>
    </location>
</feature>
<organism evidence="2 3">
    <name type="scientific">Blastopirellula sediminis</name>
    <dbReference type="NCBI Taxonomy" id="2894196"/>
    <lineage>
        <taxon>Bacteria</taxon>
        <taxon>Pseudomonadati</taxon>
        <taxon>Planctomycetota</taxon>
        <taxon>Planctomycetia</taxon>
        <taxon>Pirellulales</taxon>
        <taxon>Pirellulaceae</taxon>
        <taxon>Blastopirellula</taxon>
    </lineage>
</organism>
<evidence type="ECO:0000313" key="3">
    <source>
        <dbReference type="Proteomes" id="UP001139103"/>
    </source>
</evidence>
<sequence length="274" mass="30355">MNETWKSRLWSFAKYGGRLVVIALMVAMIASTARTYYRWLQPTPELAAATPVAPPLPIEVLHSLPADGYWTFQETPWRFRQTEVRATDFEDHLKGLAGAATGSDGPTELDDAILPILDTAKVIGHPVTPDVQNYPVAGPITMHFLVRQLATRRQVLAVLLEVPSESGPMILELSLRGPEVDADSKAHLLPLPSTASRMMARWSDEGDLVLECVSVAQPLEDLKRQWIAEDPSIHELDANLGEIEGCLLERRRERIFVFRTSGSGDSLVLVKLPS</sequence>
<name>A0A9X1MNC9_9BACT</name>
<proteinExistence type="predicted"/>
<keyword evidence="1" id="KW-1133">Transmembrane helix</keyword>
<evidence type="ECO:0000313" key="2">
    <source>
        <dbReference type="EMBL" id="MCC9628639.1"/>
    </source>
</evidence>
<gene>
    <name evidence="2" type="ORF">LOC68_09535</name>
</gene>
<dbReference type="AlphaFoldDB" id="A0A9X1MNC9"/>
<keyword evidence="1" id="KW-0472">Membrane</keyword>
<evidence type="ECO:0000256" key="1">
    <source>
        <dbReference type="SAM" id="Phobius"/>
    </source>
</evidence>
<dbReference type="RefSeq" id="WP_230218061.1">
    <property type="nucleotide sequence ID" value="NZ_JAJKFT010000004.1"/>
</dbReference>
<comment type="caution">
    <text evidence="2">The sequence shown here is derived from an EMBL/GenBank/DDBJ whole genome shotgun (WGS) entry which is preliminary data.</text>
</comment>
<reference evidence="2" key="1">
    <citation type="submission" date="2021-11" db="EMBL/GenBank/DDBJ databases">
        <title>Genome sequence.</title>
        <authorList>
            <person name="Sun Q."/>
        </authorList>
    </citation>
    <scope>NUCLEOTIDE SEQUENCE</scope>
    <source>
        <strain evidence="2">JC732</strain>
    </source>
</reference>
<protein>
    <submittedName>
        <fullName evidence="2">Uncharacterized protein</fullName>
    </submittedName>
</protein>
<keyword evidence="3" id="KW-1185">Reference proteome</keyword>
<dbReference type="EMBL" id="JAJKFT010000004">
    <property type="protein sequence ID" value="MCC9628639.1"/>
    <property type="molecule type" value="Genomic_DNA"/>
</dbReference>
<dbReference type="Proteomes" id="UP001139103">
    <property type="component" value="Unassembled WGS sequence"/>
</dbReference>
<accession>A0A9X1MNC9</accession>
<keyword evidence="1" id="KW-0812">Transmembrane</keyword>